<evidence type="ECO:0000313" key="2">
    <source>
        <dbReference type="EMBL" id="GAH44152.1"/>
    </source>
</evidence>
<feature type="region of interest" description="Disordered" evidence="1">
    <location>
        <begin position="98"/>
        <end position="118"/>
    </location>
</feature>
<comment type="caution">
    <text evidence="2">The sequence shown here is derived from an EMBL/GenBank/DDBJ whole genome shotgun (WGS) entry which is preliminary data.</text>
</comment>
<proteinExistence type="predicted"/>
<protein>
    <submittedName>
        <fullName evidence="2">Uncharacterized protein</fullName>
    </submittedName>
</protein>
<feature type="compositionally biased region" description="Basic and acidic residues" evidence="1">
    <location>
        <begin position="99"/>
        <end position="118"/>
    </location>
</feature>
<reference evidence="2" key="1">
    <citation type="journal article" date="2014" name="Front. Microbiol.">
        <title>High frequency of phylogenetically diverse reductive dehalogenase-homologous genes in deep subseafloor sedimentary metagenomes.</title>
        <authorList>
            <person name="Kawai M."/>
            <person name="Futagami T."/>
            <person name="Toyoda A."/>
            <person name="Takaki Y."/>
            <person name="Nishi S."/>
            <person name="Hori S."/>
            <person name="Arai W."/>
            <person name="Tsubouchi T."/>
            <person name="Morono Y."/>
            <person name="Uchiyama I."/>
            <person name="Ito T."/>
            <person name="Fujiyama A."/>
            <person name="Inagaki F."/>
            <person name="Takami H."/>
        </authorList>
    </citation>
    <scope>NUCLEOTIDE SEQUENCE</scope>
    <source>
        <strain evidence="2">Expedition CK06-06</strain>
    </source>
</reference>
<accession>X1FGR7</accession>
<name>X1FGR7_9ZZZZ</name>
<gene>
    <name evidence="2" type="ORF">S03H2_14456</name>
</gene>
<dbReference type="AlphaFoldDB" id="X1FGR7"/>
<sequence length="290" mass="32145">MSNETNDKGKEAAKAAEAAKAEEGFTNIVERFTGIVRKFKIKNAEMVADHCAKGNLEDLEDVEARMREMGVHPSLVTQVVNFWADEIQHPIPKRLRKKMEKESGVKARETREEEADEKYAVDPETGVIRLAKEGEKAVSLTEATKLQKMVKKDLTEIEERESGGKKEPAFVSGEKGAWTLNPKARIGFGEFAVFQMYQDSLKKGEPIDPVEELARREEASARLKEAMGVKGKAEDTELALLDKLDRLGMLKKTEGGGTLEMLQVLGELGVIKKTGEEGRTSELDLIAKLG</sequence>
<feature type="non-terminal residue" evidence="2">
    <location>
        <position position="290"/>
    </location>
</feature>
<dbReference type="EMBL" id="BARU01007336">
    <property type="protein sequence ID" value="GAH44152.1"/>
    <property type="molecule type" value="Genomic_DNA"/>
</dbReference>
<evidence type="ECO:0000256" key="1">
    <source>
        <dbReference type="SAM" id="MobiDB-lite"/>
    </source>
</evidence>
<feature type="region of interest" description="Disordered" evidence="1">
    <location>
        <begin position="1"/>
        <end position="20"/>
    </location>
</feature>
<organism evidence="2">
    <name type="scientific">marine sediment metagenome</name>
    <dbReference type="NCBI Taxonomy" id="412755"/>
    <lineage>
        <taxon>unclassified sequences</taxon>
        <taxon>metagenomes</taxon>
        <taxon>ecological metagenomes</taxon>
    </lineage>
</organism>